<protein>
    <submittedName>
        <fullName evidence="1">Uncharacterized protein</fullName>
    </submittedName>
</protein>
<sequence>MTEKRLQYLFLKDYNYLPYYKRLEKIKSVLQTNVRQKKKVILDKLAKRYDEHLDRALNIQNDEKRRTTVVNLMDTKDERLEEIGNSVKTAVKNYIGKINRNSLIGYYKKRLFTDFECFREYSEGFTNEQALAIGHF</sequence>
<comment type="caution">
    <text evidence="1">The sequence shown here is derived from an EMBL/GenBank/DDBJ whole genome shotgun (WGS) entry which is preliminary data.</text>
</comment>
<reference evidence="1 2" key="1">
    <citation type="submission" date="2020-01" db="EMBL/GenBank/DDBJ databases">
        <title>A novel Bacillus sp. from Pasinler.</title>
        <authorList>
            <person name="Adiguzel A."/>
            <person name="Ay H."/>
            <person name="Baltaci M.O."/>
        </authorList>
    </citation>
    <scope>NUCLEOTIDE SEQUENCE [LARGE SCALE GENOMIC DNA]</scope>
    <source>
        <strain evidence="1 2">P1</strain>
    </source>
</reference>
<keyword evidence="2" id="KW-1185">Reference proteome</keyword>
<evidence type="ECO:0000313" key="2">
    <source>
        <dbReference type="Proteomes" id="UP000743899"/>
    </source>
</evidence>
<evidence type="ECO:0000313" key="1">
    <source>
        <dbReference type="EMBL" id="NCU18165.1"/>
    </source>
</evidence>
<dbReference type="EMBL" id="JAACYS010000048">
    <property type="protein sequence ID" value="NCU18165.1"/>
    <property type="molecule type" value="Genomic_DNA"/>
</dbReference>
<name>A0ABX0A7G0_9BACI</name>
<dbReference type="Proteomes" id="UP000743899">
    <property type="component" value="Unassembled WGS sequence"/>
</dbReference>
<proteinExistence type="predicted"/>
<organism evidence="1 2">
    <name type="scientific">Pallidibacillus pasinlerensis</name>
    <dbReference type="NCBI Taxonomy" id="2703818"/>
    <lineage>
        <taxon>Bacteria</taxon>
        <taxon>Bacillati</taxon>
        <taxon>Bacillota</taxon>
        <taxon>Bacilli</taxon>
        <taxon>Bacillales</taxon>
        <taxon>Bacillaceae</taxon>
        <taxon>Pallidibacillus</taxon>
    </lineage>
</organism>
<gene>
    <name evidence="1" type="ORF">GW534_10600</name>
</gene>
<accession>A0ABX0A7G0</accession>